<feature type="transmembrane region" description="Helical" evidence="1">
    <location>
        <begin position="7"/>
        <end position="30"/>
    </location>
</feature>
<dbReference type="Proteomes" id="UP000199488">
    <property type="component" value="Unassembled WGS sequence"/>
</dbReference>
<accession>A0A1H2W6Z2</accession>
<feature type="transmembrane region" description="Helical" evidence="1">
    <location>
        <begin position="36"/>
        <end position="58"/>
    </location>
</feature>
<feature type="transmembrane region" description="Helical" evidence="1">
    <location>
        <begin position="100"/>
        <end position="122"/>
    </location>
</feature>
<sequence length="123" mass="13982">MHWKLNLSIFAVNLIAAGLLFFIFSPAFGLLNVINYVFYVGLFYLIIFIAAFVMRGGFFDAITHSFRKVAHRLAPSRPSTQGWEQRLAPSEVIQTSFFRVLFIQTTALIVLDLLLLALYYAAD</sequence>
<dbReference type="RefSeq" id="WP_091615158.1">
    <property type="nucleotide sequence ID" value="NZ_FNNC01000005.1"/>
</dbReference>
<keyword evidence="1" id="KW-0472">Membrane</keyword>
<dbReference type="OrthoDB" id="2989943at2"/>
<feature type="domain" description="DUF3899" evidence="2">
    <location>
        <begin position="34"/>
        <end position="96"/>
    </location>
</feature>
<reference evidence="3 4" key="1">
    <citation type="submission" date="2016-10" db="EMBL/GenBank/DDBJ databases">
        <authorList>
            <person name="de Groot N.N."/>
        </authorList>
    </citation>
    <scope>NUCLEOTIDE SEQUENCE [LARGE SCALE GENOMIC DNA]</scope>
    <source>
        <strain evidence="3 4">DSM 23126</strain>
    </source>
</reference>
<dbReference type="EMBL" id="FNNC01000005">
    <property type="protein sequence ID" value="SDW76305.1"/>
    <property type="molecule type" value="Genomic_DNA"/>
</dbReference>
<evidence type="ECO:0000259" key="2">
    <source>
        <dbReference type="Pfam" id="PF13038"/>
    </source>
</evidence>
<proteinExistence type="predicted"/>
<evidence type="ECO:0000313" key="4">
    <source>
        <dbReference type="Proteomes" id="UP000199488"/>
    </source>
</evidence>
<dbReference type="InterPro" id="IPR025007">
    <property type="entry name" value="DUF3899"/>
</dbReference>
<keyword evidence="1" id="KW-0812">Transmembrane</keyword>
<keyword evidence="1" id="KW-1133">Transmembrane helix</keyword>
<dbReference type="Pfam" id="PF13038">
    <property type="entry name" value="DUF3899"/>
    <property type="match status" value="1"/>
</dbReference>
<evidence type="ECO:0000256" key="1">
    <source>
        <dbReference type="SAM" id="Phobius"/>
    </source>
</evidence>
<gene>
    <name evidence="3" type="ORF">SAMN05421781_2289</name>
</gene>
<evidence type="ECO:0000313" key="3">
    <source>
        <dbReference type="EMBL" id="SDW76305.1"/>
    </source>
</evidence>
<protein>
    <recommendedName>
        <fullName evidence="2">DUF3899 domain-containing protein</fullName>
    </recommendedName>
</protein>
<name>A0A1H2W6Z2_9BACI</name>
<organism evidence="3 4">
    <name type="scientific">Marinococcus luteus</name>
    <dbReference type="NCBI Taxonomy" id="1122204"/>
    <lineage>
        <taxon>Bacteria</taxon>
        <taxon>Bacillati</taxon>
        <taxon>Bacillota</taxon>
        <taxon>Bacilli</taxon>
        <taxon>Bacillales</taxon>
        <taxon>Bacillaceae</taxon>
        <taxon>Marinococcus</taxon>
    </lineage>
</organism>
<keyword evidence="4" id="KW-1185">Reference proteome</keyword>
<dbReference type="AlphaFoldDB" id="A0A1H2W6Z2"/>